<sequence length="73" mass="8744">MDQATALQERFGRHSIEYYYEEIMQQSHLLKKTRKVNKWNVFIKQEVQCINSDLPAGEKRHKASELMPNIHTR</sequence>
<accession>A0A9P7JRF6</accession>
<reference evidence="1" key="1">
    <citation type="journal article" date="2020" name="New Phytol.">
        <title>Comparative genomics reveals dynamic genome evolution in host specialist ectomycorrhizal fungi.</title>
        <authorList>
            <person name="Lofgren L.A."/>
            <person name="Nguyen N.H."/>
            <person name="Vilgalys R."/>
            <person name="Ruytinx J."/>
            <person name="Liao H.L."/>
            <person name="Branco S."/>
            <person name="Kuo A."/>
            <person name="LaButti K."/>
            <person name="Lipzen A."/>
            <person name="Andreopoulos W."/>
            <person name="Pangilinan J."/>
            <person name="Riley R."/>
            <person name="Hundley H."/>
            <person name="Na H."/>
            <person name="Barry K."/>
            <person name="Grigoriev I.V."/>
            <person name="Stajich J.E."/>
            <person name="Kennedy P.G."/>
        </authorList>
    </citation>
    <scope>NUCLEOTIDE SEQUENCE</scope>
    <source>
        <strain evidence="1">FC423</strain>
    </source>
</reference>
<dbReference type="RefSeq" id="XP_041290050.1">
    <property type="nucleotide sequence ID" value="XM_041441868.1"/>
</dbReference>
<dbReference type="GeneID" id="64704127"/>
<dbReference type="OrthoDB" id="2691742at2759"/>
<proteinExistence type="predicted"/>
<organism evidence="1 2">
    <name type="scientific">Suillus discolor</name>
    <dbReference type="NCBI Taxonomy" id="1912936"/>
    <lineage>
        <taxon>Eukaryota</taxon>
        <taxon>Fungi</taxon>
        <taxon>Dikarya</taxon>
        <taxon>Basidiomycota</taxon>
        <taxon>Agaricomycotina</taxon>
        <taxon>Agaricomycetes</taxon>
        <taxon>Agaricomycetidae</taxon>
        <taxon>Boletales</taxon>
        <taxon>Suillineae</taxon>
        <taxon>Suillaceae</taxon>
        <taxon>Suillus</taxon>
    </lineage>
</organism>
<keyword evidence="2" id="KW-1185">Reference proteome</keyword>
<name>A0A9P7JRF6_9AGAM</name>
<evidence type="ECO:0000313" key="2">
    <source>
        <dbReference type="Proteomes" id="UP000823399"/>
    </source>
</evidence>
<comment type="caution">
    <text evidence="1">The sequence shown here is derived from an EMBL/GenBank/DDBJ whole genome shotgun (WGS) entry which is preliminary data.</text>
</comment>
<protein>
    <submittedName>
        <fullName evidence="1">Uncharacterized protein</fullName>
    </submittedName>
</protein>
<dbReference type="AlphaFoldDB" id="A0A9P7JRF6"/>
<evidence type="ECO:0000313" key="1">
    <source>
        <dbReference type="EMBL" id="KAG2101885.1"/>
    </source>
</evidence>
<dbReference type="EMBL" id="JABBWM010000049">
    <property type="protein sequence ID" value="KAG2101885.1"/>
    <property type="molecule type" value="Genomic_DNA"/>
</dbReference>
<gene>
    <name evidence="1" type="ORF">F5147DRAFT_776541</name>
</gene>
<dbReference type="Proteomes" id="UP000823399">
    <property type="component" value="Unassembled WGS sequence"/>
</dbReference>